<dbReference type="GO" id="GO:0043565">
    <property type="term" value="F:sequence-specific DNA binding"/>
    <property type="evidence" value="ECO:0007669"/>
    <property type="project" value="InterPro"/>
</dbReference>
<evidence type="ECO:0000256" key="4">
    <source>
        <dbReference type="PROSITE-ProRule" id="PRU00169"/>
    </source>
</evidence>
<dbReference type="InterPro" id="IPR011006">
    <property type="entry name" value="CheY-like_superfamily"/>
</dbReference>
<dbReference type="InterPro" id="IPR018060">
    <property type="entry name" value="HTH_AraC"/>
</dbReference>
<feature type="modified residue" description="4-aspartylphosphate" evidence="4">
    <location>
        <position position="55"/>
    </location>
</feature>
<evidence type="ECO:0000313" key="8">
    <source>
        <dbReference type="Proteomes" id="UP000267798"/>
    </source>
</evidence>
<evidence type="ECO:0000256" key="2">
    <source>
        <dbReference type="ARBA" id="ARBA00023125"/>
    </source>
</evidence>
<dbReference type="EMBL" id="QXQB01000003">
    <property type="protein sequence ID" value="RJX39180.1"/>
    <property type="molecule type" value="Genomic_DNA"/>
</dbReference>
<dbReference type="Pfam" id="PF00072">
    <property type="entry name" value="Response_reg"/>
    <property type="match status" value="1"/>
</dbReference>
<evidence type="ECO:0000256" key="1">
    <source>
        <dbReference type="ARBA" id="ARBA00023015"/>
    </source>
</evidence>
<dbReference type="PANTHER" id="PTHR43280">
    <property type="entry name" value="ARAC-FAMILY TRANSCRIPTIONAL REGULATOR"/>
    <property type="match status" value="1"/>
</dbReference>
<dbReference type="Gene3D" id="3.40.50.2300">
    <property type="match status" value="1"/>
</dbReference>
<keyword evidence="8" id="KW-1185">Reference proteome</keyword>
<dbReference type="PROSITE" id="PS50110">
    <property type="entry name" value="RESPONSE_REGULATORY"/>
    <property type="match status" value="1"/>
</dbReference>
<keyword evidence="3" id="KW-0804">Transcription</keyword>
<keyword evidence="2" id="KW-0238">DNA-binding</keyword>
<name>A0A3A6PG31_9BACL</name>
<evidence type="ECO:0000313" key="7">
    <source>
        <dbReference type="EMBL" id="RJX39180.1"/>
    </source>
</evidence>
<dbReference type="InterPro" id="IPR009057">
    <property type="entry name" value="Homeodomain-like_sf"/>
</dbReference>
<dbReference type="Gene3D" id="1.10.10.60">
    <property type="entry name" value="Homeodomain-like"/>
    <property type="match status" value="2"/>
</dbReference>
<dbReference type="RefSeq" id="WP_120112368.1">
    <property type="nucleotide sequence ID" value="NZ_QXQB01000003.1"/>
</dbReference>
<reference evidence="7 8" key="1">
    <citation type="submission" date="2018-09" db="EMBL/GenBank/DDBJ databases">
        <title>Paenibacillus aracenensis nov. sp. isolated from a cave in southern Spain.</title>
        <authorList>
            <person name="Jurado V."/>
            <person name="Gutierrez-Patricio S."/>
            <person name="Gonzalez-Pimentel J.L."/>
            <person name="Miller A.Z."/>
            <person name="Laiz L."/>
            <person name="Saiz-Jimenez C."/>
        </authorList>
    </citation>
    <scope>NUCLEOTIDE SEQUENCE [LARGE SCALE GENOMIC DNA]</scope>
    <source>
        <strain evidence="7 8">JCM 19203</strain>
    </source>
</reference>
<dbReference type="InterPro" id="IPR018062">
    <property type="entry name" value="HTH_AraC-typ_CS"/>
</dbReference>
<organism evidence="7 8">
    <name type="scientific">Paenibacillus pinisoli</name>
    <dbReference type="NCBI Taxonomy" id="1276110"/>
    <lineage>
        <taxon>Bacteria</taxon>
        <taxon>Bacillati</taxon>
        <taxon>Bacillota</taxon>
        <taxon>Bacilli</taxon>
        <taxon>Bacillales</taxon>
        <taxon>Paenibacillaceae</taxon>
        <taxon>Paenibacillus</taxon>
    </lineage>
</organism>
<comment type="caution">
    <text evidence="7">The sequence shown here is derived from an EMBL/GenBank/DDBJ whole genome shotgun (WGS) entry which is preliminary data.</text>
</comment>
<dbReference type="SUPFAM" id="SSF46689">
    <property type="entry name" value="Homeodomain-like"/>
    <property type="match status" value="2"/>
</dbReference>
<dbReference type="SMART" id="SM00342">
    <property type="entry name" value="HTH_ARAC"/>
    <property type="match status" value="1"/>
</dbReference>
<dbReference type="InterPro" id="IPR001789">
    <property type="entry name" value="Sig_transdc_resp-reg_receiver"/>
</dbReference>
<evidence type="ECO:0000256" key="3">
    <source>
        <dbReference type="ARBA" id="ARBA00023163"/>
    </source>
</evidence>
<proteinExistence type="predicted"/>
<keyword evidence="4" id="KW-0597">Phosphoprotein</keyword>
<protein>
    <submittedName>
        <fullName evidence="7">Response regulator</fullName>
    </submittedName>
</protein>
<accession>A0A3A6PG31</accession>
<keyword evidence="1" id="KW-0805">Transcription regulation</keyword>
<dbReference type="GO" id="GO:0003700">
    <property type="term" value="F:DNA-binding transcription factor activity"/>
    <property type="evidence" value="ECO:0007669"/>
    <property type="project" value="InterPro"/>
</dbReference>
<dbReference type="PANTHER" id="PTHR43280:SF34">
    <property type="entry name" value="ARAC-FAMILY TRANSCRIPTIONAL REGULATOR"/>
    <property type="match status" value="1"/>
</dbReference>
<dbReference type="Proteomes" id="UP000267798">
    <property type="component" value="Unassembled WGS sequence"/>
</dbReference>
<evidence type="ECO:0000259" key="5">
    <source>
        <dbReference type="PROSITE" id="PS01124"/>
    </source>
</evidence>
<dbReference type="PROSITE" id="PS01124">
    <property type="entry name" value="HTH_ARAC_FAMILY_2"/>
    <property type="match status" value="1"/>
</dbReference>
<feature type="domain" description="HTH araC/xylS-type" evidence="5">
    <location>
        <begin position="438"/>
        <end position="536"/>
    </location>
</feature>
<dbReference type="SMART" id="SM00448">
    <property type="entry name" value="REC"/>
    <property type="match status" value="1"/>
</dbReference>
<feature type="domain" description="Response regulatory" evidence="6">
    <location>
        <begin position="3"/>
        <end position="120"/>
    </location>
</feature>
<dbReference type="GO" id="GO:0000160">
    <property type="term" value="P:phosphorelay signal transduction system"/>
    <property type="evidence" value="ECO:0007669"/>
    <property type="project" value="InterPro"/>
</dbReference>
<dbReference type="AlphaFoldDB" id="A0A3A6PG31"/>
<dbReference type="PROSITE" id="PS00041">
    <property type="entry name" value="HTH_ARAC_FAMILY_1"/>
    <property type="match status" value="1"/>
</dbReference>
<dbReference type="SUPFAM" id="SSF52172">
    <property type="entry name" value="CheY-like"/>
    <property type="match status" value="1"/>
</dbReference>
<sequence length="546" mass="60771">MYQVLLVDDEPLARSDVWTLVDFRKHGFEICGEAHNGLMALAMIEQSPPHIAIIDVNMPEMNGVELNRAIKERYPAIKTIMLSSFDDYDYVRDCLKNGSIDYLLKHRLDGATLIGMLNKAVLELRQDHQILEDLSAQKAIAERMNPVLIRGFIADLVRGKPGSAQELEAFASKNGLYPGTIRYAAASLQIVPFLLLTQSYSDMQTNRLVQQAVEIMQQSLGDVQERTVAYLENGRLAVVFAFKERSEHVAISEAGRMMSKLSHALELFLNLKCVYAIGHVCHNLSQLEESYVSAERKLDSTSDAEPASQATVWKGGAHSQRVSLTIEQQKQLLLSIEILDQEGMHRLIASVFDSIREQPVHSQSVQMIISELLHIGDKALKKWISQADSAMDSLPARSELGRLGSVGELEQWLQDFYAGLLKLLREQHAAGAYSRHVSQAVVFILERYSGIVTLELAAGAIGLNPSYLSRIFKEETQSTFSEYVNRVRIDAARKLLGSGQYSIKQISNLAGFATYNYFFKVFKEITGVTPQAYLNGLGGGRAAAKS</sequence>
<evidence type="ECO:0000259" key="6">
    <source>
        <dbReference type="PROSITE" id="PS50110"/>
    </source>
</evidence>
<dbReference type="Pfam" id="PF12833">
    <property type="entry name" value="HTH_18"/>
    <property type="match status" value="1"/>
</dbReference>
<gene>
    <name evidence="7" type="ORF">D3P09_16955</name>
</gene>
<dbReference type="CDD" id="cd17536">
    <property type="entry name" value="REC_YesN-like"/>
    <property type="match status" value="1"/>
</dbReference>
<dbReference type="OrthoDB" id="9794370at2"/>